<proteinExistence type="predicted"/>
<feature type="region of interest" description="Disordered" evidence="1">
    <location>
        <begin position="304"/>
        <end position="344"/>
    </location>
</feature>
<dbReference type="OrthoDB" id="176279at2"/>
<organism evidence="2 3">
    <name type="scientific">Isoptericola jiangsuensis</name>
    <dbReference type="NCBI Taxonomy" id="548579"/>
    <lineage>
        <taxon>Bacteria</taxon>
        <taxon>Bacillati</taxon>
        <taxon>Actinomycetota</taxon>
        <taxon>Actinomycetes</taxon>
        <taxon>Micrococcales</taxon>
        <taxon>Promicromonosporaceae</taxon>
        <taxon>Isoptericola</taxon>
    </lineage>
</organism>
<dbReference type="Pfam" id="PF13385">
    <property type="entry name" value="Laminin_G_3"/>
    <property type="match status" value="1"/>
</dbReference>
<feature type="region of interest" description="Disordered" evidence="1">
    <location>
        <begin position="233"/>
        <end position="291"/>
    </location>
</feature>
<feature type="compositionally biased region" description="Polar residues" evidence="1">
    <location>
        <begin position="304"/>
        <end position="336"/>
    </location>
</feature>
<gene>
    <name evidence="2" type="ORF">ATJ88_2067</name>
</gene>
<evidence type="ECO:0000313" key="3">
    <source>
        <dbReference type="Proteomes" id="UP000224130"/>
    </source>
</evidence>
<feature type="compositionally biased region" description="Acidic residues" evidence="1">
    <location>
        <begin position="238"/>
        <end position="263"/>
    </location>
</feature>
<dbReference type="EMBL" id="PDJJ01000001">
    <property type="protein sequence ID" value="PFG43377.1"/>
    <property type="molecule type" value="Genomic_DNA"/>
</dbReference>
<dbReference type="Gene3D" id="2.60.120.200">
    <property type="match status" value="1"/>
</dbReference>
<feature type="compositionally biased region" description="Low complexity" evidence="1">
    <location>
        <begin position="264"/>
        <end position="280"/>
    </location>
</feature>
<accession>A0A2A9EW81</accession>
<dbReference type="AlphaFoldDB" id="A0A2A9EW81"/>
<dbReference type="InterPro" id="IPR013320">
    <property type="entry name" value="ConA-like_dom_sf"/>
</dbReference>
<dbReference type="RefSeq" id="WP_098463744.1">
    <property type="nucleotide sequence ID" value="NZ_PDJJ01000001.1"/>
</dbReference>
<protein>
    <submittedName>
        <fullName evidence="2">Concanavalin A-like lectin/glucanase superfamily protein</fullName>
    </submittedName>
</protein>
<evidence type="ECO:0000313" key="2">
    <source>
        <dbReference type="EMBL" id="PFG43377.1"/>
    </source>
</evidence>
<keyword evidence="2" id="KW-0430">Lectin</keyword>
<evidence type="ECO:0000256" key="1">
    <source>
        <dbReference type="SAM" id="MobiDB-lite"/>
    </source>
</evidence>
<sequence length="1087" mass="114753">MAVRIGAGGSNLIVGVAALSLVSGGVVAASAFLTADDGSIECGVSSVRTESEAFALAEACDKDIEIESLRTEYDTFWATPRQTIRADASSGAVRTDLGGAWEPTDATIMLDGDGVPSVTSPVFDMDLAGVVAGGDPFMTIRSDEQALSMSLPDPLGLGEPALDPKDATRVVYPVTGPDGQPIAGADLVVMIQPDATGFTPVLRVADAAAGAGLVEATGEAGLGFHVGVSGGLVLSDQAPEDDGMAPDPIPEDGTPDGAWEDPSEAGGPAPAASASRTTAGEASVESSGPTGFYALDQAGELTFSGSPGWQWESGTATVGSSGSKDLARTTQSGQTNSRDELLSEESVPDELLVEQSGVAAVALDAVIAEDGHSAVIRADEEMVTDPEGNFPMFVDPAVSGSRSGWTVLKQAWPTSATGWKFAGSAGVGFCDVSRDPACDRSNVQRLVWKFSGLSFIGDLDPADVLGATFRAYGTHSFSCTKTTMQLYRTPAISSSTTWSNHAGLWDSSFRISAVDDAYYSSSCGGAHWTEWDATEVGDLIASNGWSGINLGIRSSSNTDMVSWKKLRYDARFSVEYSRAPAAPYGHQTLVDGANVGCSESSSAPRTSRWLRPILSVVGNDPEKQPVSVQFVVVNHATGDWVWESAWQDWQTPPDGSGVRFTLRVPEGKELSNGVTYRWRAQIKDKSGRSVGYGDSKACYFRVDNSAPAAPVITPVRDHPDAEAFYETDKERGGLGLTGCFEIYAPSTDSTTVWWGYATRTNTTKVTLDSTRRTTVCASPGGTGPKFLYAKVADKSNLTSDAEYEFDVAAAREDGVWTFDDSDNRGQDTAVFDAERGEFLSAGQLTLSETGVLFAAGPHQEFGARDGDSALVARDKKIAWSEAPVIDTTASFVVSAHVKLDADAARTGWYTALSQEAPLYNGFRLGYRPSGCPTVEAGCWAFGVNRDVTTNATTYTMSKVPVQLGQWVHLLGEYDKPEGKLRLYVCDAGTPNAPAVGEPVVSVASMTANLPASPGRFVVGRGFIGGSPSNYWDGLIDNVRIFRGEVLAEAKIRRLCQGAEAFSYLEGHGVDDVDPTWGDDADENEATS</sequence>
<dbReference type="GO" id="GO:0030246">
    <property type="term" value="F:carbohydrate binding"/>
    <property type="evidence" value="ECO:0007669"/>
    <property type="project" value="UniProtKB-KW"/>
</dbReference>
<keyword evidence="3" id="KW-1185">Reference proteome</keyword>
<dbReference type="Proteomes" id="UP000224130">
    <property type="component" value="Unassembled WGS sequence"/>
</dbReference>
<comment type="caution">
    <text evidence="2">The sequence shown here is derived from an EMBL/GenBank/DDBJ whole genome shotgun (WGS) entry which is preliminary data.</text>
</comment>
<dbReference type="SUPFAM" id="SSF49899">
    <property type="entry name" value="Concanavalin A-like lectins/glucanases"/>
    <property type="match status" value="1"/>
</dbReference>
<name>A0A2A9EW81_9MICO</name>
<reference evidence="2 3" key="1">
    <citation type="submission" date="2017-10" db="EMBL/GenBank/DDBJ databases">
        <title>Sequencing the genomes of 1000 actinobacteria strains.</title>
        <authorList>
            <person name="Klenk H.-P."/>
        </authorList>
    </citation>
    <scope>NUCLEOTIDE SEQUENCE [LARGE SCALE GENOMIC DNA]</scope>
    <source>
        <strain evidence="2 3">DSM 21863</strain>
    </source>
</reference>